<sequence length="297" mass="31492">MYKSVKLPTTNAATSVFIEYQFQSGETVAYTNSFYHDHFTVTIRTDSGSLLERFSQNIRGLGPFAFTSTRTDWFTKELHLPAGSGVSSVRFDASVNNMRDSSGQSYINIRSIGLCDKCASCATCPSLAKCQVPCTAPRAGTCTFYKACAEETLRCGGSGFLLAQAEPVCEALRSLVISNKLPAAANTFIQNAEQCVQASIAGHLSCDTACTDIETIAPAAVGPCYTSAGFCALTATAAAHILAVLSPEQTQALGEQIAVTSGCRDSLLASFATERGTAGSASDAWMLYVAETYFKTL</sequence>
<accession>A0AA40EBH1</accession>
<evidence type="ECO:0000313" key="2">
    <source>
        <dbReference type="Proteomes" id="UP001172102"/>
    </source>
</evidence>
<dbReference type="AlphaFoldDB" id="A0AA40EBH1"/>
<dbReference type="Proteomes" id="UP001172102">
    <property type="component" value="Unassembled WGS sequence"/>
</dbReference>
<keyword evidence="2" id="KW-1185">Reference proteome</keyword>
<dbReference type="EMBL" id="JAUKUA010000001">
    <property type="protein sequence ID" value="KAK0732097.1"/>
    <property type="molecule type" value="Genomic_DNA"/>
</dbReference>
<evidence type="ECO:0000313" key="1">
    <source>
        <dbReference type="EMBL" id="KAK0732097.1"/>
    </source>
</evidence>
<comment type="caution">
    <text evidence="1">The sequence shown here is derived from an EMBL/GenBank/DDBJ whole genome shotgun (WGS) entry which is preliminary data.</text>
</comment>
<organism evidence="1 2">
    <name type="scientific">Lasiosphaeris hirsuta</name>
    <dbReference type="NCBI Taxonomy" id="260670"/>
    <lineage>
        <taxon>Eukaryota</taxon>
        <taxon>Fungi</taxon>
        <taxon>Dikarya</taxon>
        <taxon>Ascomycota</taxon>
        <taxon>Pezizomycotina</taxon>
        <taxon>Sordariomycetes</taxon>
        <taxon>Sordariomycetidae</taxon>
        <taxon>Sordariales</taxon>
        <taxon>Lasiosphaeriaceae</taxon>
        <taxon>Lasiosphaeris</taxon>
    </lineage>
</organism>
<protein>
    <submittedName>
        <fullName evidence="1">Uncharacterized protein</fullName>
    </submittedName>
</protein>
<reference evidence="1" key="1">
    <citation type="submission" date="2023-06" db="EMBL/GenBank/DDBJ databases">
        <title>Genome-scale phylogeny and comparative genomics of the fungal order Sordariales.</title>
        <authorList>
            <consortium name="Lawrence Berkeley National Laboratory"/>
            <person name="Hensen N."/>
            <person name="Bonometti L."/>
            <person name="Westerberg I."/>
            <person name="Brannstrom I.O."/>
            <person name="Guillou S."/>
            <person name="Cros-Aarteil S."/>
            <person name="Calhoun S."/>
            <person name="Haridas S."/>
            <person name="Kuo A."/>
            <person name="Mondo S."/>
            <person name="Pangilinan J."/>
            <person name="Riley R."/>
            <person name="Labutti K."/>
            <person name="Andreopoulos B."/>
            <person name="Lipzen A."/>
            <person name="Chen C."/>
            <person name="Yanf M."/>
            <person name="Daum C."/>
            <person name="Ng V."/>
            <person name="Clum A."/>
            <person name="Steindorff A."/>
            <person name="Ohm R."/>
            <person name="Martin F."/>
            <person name="Silar P."/>
            <person name="Natvig D."/>
            <person name="Lalanne C."/>
            <person name="Gautier V."/>
            <person name="Ament-Velasquez S.L."/>
            <person name="Kruys A."/>
            <person name="Hutchinson M.I."/>
            <person name="Powell A.J."/>
            <person name="Barry K."/>
            <person name="Miller A.N."/>
            <person name="Grigoriev I.V."/>
            <person name="Debuchy R."/>
            <person name="Gladieux P."/>
            <person name="Thoren M.H."/>
            <person name="Johannesson H."/>
        </authorList>
    </citation>
    <scope>NUCLEOTIDE SEQUENCE</scope>
    <source>
        <strain evidence="1">SMH4607-1</strain>
    </source>
</reference>
<gene>
    <name evidence="1" type="ORF">B0H67DRAFT_566672</name>
</gene>
<proteinExistence type="predicted"/>
<name>A0AA40EBH1_9PEZI</name>